<evidence type="ECO:0000313" key="2">
    <source>
        <dbReference type="EMBL" id="CAH1392623.1"/>
    </source>
</evidence>
<keyword evidence="3" id="KW-1185">Reference proteome</keyword>
<feature type="transmembrane region" description="Helical" evidence="1">
    <location>
        <begin position="35"/>
        <end position="53"/>
    </location>
</feature>
<feature type="transmembrane region" description="Helical" evidence="1">
    <location>
        <begin position="59"/>
        <end position="78"/>
    </location>
</feature>
<sequence length="253" mass="28505">MLGTSKTATTDENNCKVHQMVLDNRRIKVRRWEKVGGAMGGAYLWVELGYIYRPRGSNPLQFIMSNVFYLVASLFLLLSCSRAAPGLKTVSQACTREKRDAGLFPFPRVGRTFPLTWSFLPLVEPESGERQIKREQLIPFPRVGKSGPKRNGASGNGGLWFGPRLGRLSKRMELVPISYRQEMAYRDKDWNTLARSDRDVMEGRSRGVKRKLTSELVLLRECAPPGPCHQSCSLPSWLLSPSAPMYPNVVTMV</sequence>
<reference evidence="2" key="1">
    <citation type="submission" date="2022-01" db="EMBL/GenBank/DDBJ databases">
        <authorList>
            <person name="King R."/>
        </authorList>
    </citation>
    <scope>NUCLEOTIDE SEQUENCE</scope>
</reference>
<protein>
    <recommendedName>
        <fullName evidence="4">Neuropeptide</fullName>
    </recommendedName>
</protein>
<dbReference type="OrthoDB" id="6430009at2759"/>
<accession>A0A9P0H081</accession>
<keyword evidence="1" id="KW-0472">Membrane</keyword>
<name>A0A9P0H081_NEZVI</name>
<organism evidence="2 3">
    <name type="scientific">Nezara viridula</name>
    <name type="common">Southern green stink bug</name>
    <name type="synonym">Cimex viridulus</name>
    <dbReference type="NCBI Taxonomy" id="85310"/>
    <lineage>
        <taxon>Eukaryota</taxon>
        <taxon>Metazoa</taxon>
        <taxon>Ecdysozoa</taxon>
        <taxon>Arthropoda</taxon>
        <taxon>Hexapoda</taxon>
        <taxon>Insecta</taxon>
        <taxon>Pterygota</taxon>
        <taxon>Neoptera</taxon>
        <taxon>Paraneoptera</taxon>
        <taxon>Hemiptera</taxon>
        <taxon>Heteroptera</taxon>
        <taxon>Panheteroptera</taxon>
        <taxon>Pentatomomorpha</taxon>
        <taxon>Pentatomoidea</taxon>
        <taxon>Pentatomidae</taxon>
        <taxon>Pentatominae</taxon>
        <taxon>Nezara</taxon>
    </lineage>
</organism>
<gene>
    <name evidence="2" type="ORF">NEZAVI_LOCUS3415</name>
</gene>
<proteinExistence type="predicted"/>
<evidence type="ECO:0000313" key="3">
    <source>
        <dbReference type="Proteomes" id="UP001152798"/>
    </source>
</evidence>
<dbReference type="AlphaFoldDB" id="A0A9P0H081"/>
<keyword evidence="1" id="KW-0812">Transmembrane</keyword>
<evidence type="ECO:0000256" key="1">
    <source>
        <dbReference type="SAM" id="Phobius"/>
    </source>
</evidence>
<evidence type="ECO:0008006" key="4">
    <source>
        <dbReference type="Google" id="ProtNLM"/>
    </source>
</evidence>
<keyword evidence="1" id="KW-1133">Transmembrane helix</keyword>
<dbReference type="EMBL" id="OV725078">
    <property type="protein sequence ID" value="CAH1392623.1"/>
    <property type="molecule type" value="Genomic_DNA"/>
</dbReference>
<dbReference type="Proteomes" id="UP001152798">
    <property type="component" value="Chromosome 2"/>
</dbReference>